<dbReference type="InterPro" id="IPR038157">
    <property type="entry name" value="FeoA_core_dom"/>
</dbReference>
<accession>A0A517XX78</accession>
<gene>
    <name evidence="3" type="ORF">ETAA1_40590</name>
</gene>
<dbReference type="InterPro" id="IPR007167">
    <property type="entry name" value="Fe-transptr_FeoA-like"/>
</dbReference>
<proteinExistence type="predicted"/>
<organism evidence="3 4">
    <name type="scientific">Urbifossiella limnaea</name>
    <dbReference type="NCBI Taxonomy" id="2528023"/>
    <lineage>
        <taxon>Bacteria</taxon>
        <taxon>Pseudomonadati</taxon>
        <taxon>Planctomycetota</taxon>
        <taxon>Planctomycetia</taxon>
        <taxon>Gemmatales</taxon>
        <taxon>Gemmataceae</taxon>
        <taxon>Urbifossiella</taxon>
    </lineage>
</organism>
<keyword evidence="4" id="KW-1185">Reference proteome</keyword>
<dbReference type="InterPro" id="IPR008988">
    <property type="entry name" value="Transcriptional_repressor_C"/>
</dbReference>
<evidence type="ECO:0000259" key="2">
    <source>
        <dbReference type="SMART" id="SM00899"/>
    </source>
</evidence>
<dbReference type="Proteomes" id="UP000319576">
    <property type="component" value="Chromosome"/>
</dbReference>
<name>A0A517XX78_9BACT</name>
<dbReference type="SMART" id="SM00899">
    <property type="entry name" value="FeoA"/>
    <property type="match status" value="1"/>
</dbReference>
<dbReference type="SUPFAM" id="SSF50037">
    <property type="entry name" value="C-terminal domain of transcriptional repressors"/>
    <property type="match status" value="1"/>
</dbReference>
<evidence type="ECO:0000313" key="3">
    <source>
        <dbReference type="EMBL" id="QDU22084.1"/>
    </source>
</evidence>
<evidence type="ECO:0000256" key="1">
    <source>
        <dbReference type="ARBA" id="ARBA00023004"/>
    </source>
</evidence>
<dbReference type="OrthoDB" id="9811076at2"/>
<dbReference type="EMBL" id="CP036273">
    <property type="protein sequence ID" value="QDU22084.1"/>
    <property type="molecule type" value="Genomic_DNA"/>
</dbReference>
<dbReference type="AlphaFoldDB" id="A0A517XX78"/>
<dbReference type="RefSeq" id="WP_145241518.1">
    <property type="nucleotide sequence ID" value="NZ_CP036273.1"/>
</dbReference>
<dbReference type="Gene3D" id="2.30.30.90">
    <property type="match status" value="1"/>
</dbReference>
<keyword evidence="1" id="KW-0408">Iron</keyword>
<reference evidence="3 4" key="1">
    <citation type="submission" date="2019-02" db="EMBL/GenBank/DDBJ databases">
        <title>Deep-cultivation of Planctomycetes and their phenomic and genomic characterization uncovers novel biology.</title>
        <authorList>
            <person name="Wiegand S."/>
            <person name="Jogler M."/>
            <person name="Boedeker C."/>
            <person name="Pinto D."/>
            <person name="Vollmers J."/>
            <person name="Rivas-Marin E."/>
            <person name="Kohn T."/>
            <person name="Peeters S.H."/>
            <person name="Heuer A."/>
            <person name="Rast P."/>
            <person name="Oberbeckmann S."/>
            <person name="Bunk B."/>
            <person name="Jeske O."/>
            <person name="Meyerdierks A."/>
            <person name="Storesund J.E."/>
            <person name="Kallscheuer N."/>
            <person name="Luecker S."/>
            <person name="Lage O.M."/>
            <person name="Pohl T."/>
            <person name="Merkel B.J."/>
            <person name="Hornburger P."/>
            <person name="Mueller R.-W."/>
            <person name="Bruemmer F."/>
            <person name="Labrenz M."/>
            <person name="Spormann A.M."/>
            <person name="Op den Camp H."/>
            <person name="Overmann J."/>
            <person name="Amann R."/>
            <person name="Jetten M.S.M."/>
            <person name="Mascher T."/>
            <person name="Medema M.H."/>
            <person name="Devos D.P."/>
            <person name="Kaster A.-K."/>
            <person name="Ovreas L."/>
            <person name="Rohde M."/>
            <person name="Galperin M.Y."/>
            <person name="Jogler C."/>
        </authorList>
    </citation>
    <scope>NUCLEOTIDE SEQUENCE [LARGE SCALE GENOMIC DNA]</scope>
    <source>
        <strain evidence="3 4">ETA_A1</strain>
    </source>
</reference>
<protein>
    <submittedName>
        <fullName evidence="3">FeoA domain protein</fullName>
    </submittedName>
</protein>
<dbReference type="GO" id="GO:0046914">
    <property type="term" value="F:transition metal ion binding"/>
    <property type="evidence" value="ECO:0007669"/>
    <property type="project" value="InterPro"/>
</dbReference>
<sequence length="79" mass="8496">MLPLDMLRAGEWAEVEDVSGQPAWVGRLAELGIRQGCRVQVVQPGSPCLLNVAGCRLCLRPGECSQILVRPVDDTPAVV</sequence>
<dbReference type="Pfam" id="PF04023">
    <property type="entry name" value="FeoA"/>
    <property type="match status" value="1"/>
</dbReference>
<dbReference type="KEGG" id="uli:ETAA1_40590"/>
<evidence type="ECO:0000313" key="4">
    <source>
        <dbReference type="Proteomes" id="UP000319576"/>
    </source>
</evidence>
<feature type="domain" description="Ferrous iron transporter FeoA-like" evidence="2">
    <location>
        <begin position="2"/>
        <end position="71"/>
    </location>
</feature>